<dbReference type="PANTHER" id="PTHR36312">
    <property type="entry name" value="THIONIN-LIKE PROTEIN 1"/>
    <property type="match status" value="1"/>
</dbReference>
<reference evidence="2" key="2">
    <citation type="submission" date="2020-06" db="EMBL/GenBank/DDBJ databases">
        <title>Helianthus annuus Genome sequencing and assembly Release 2.</title>
        <authorList>
            <person name="Gouzy J."/>
            <person name="Langlade N."/>
            <person name="Munos S."/>
        </authorList>
    </citation>
    <scope>NUCLEOTIDE SEQUENCE</scope>
    <source>
        <tissue evidence="2">Leaves</tissue>
    </source>
</reference>
<evidence type="ECO:0000313" key="3">
    <source>
        <dbReference type="Proteomes" id="UP000215914"/>
    </source>
</evidence>
<feature type="signal peptide" evidence="1">
    <location>
        <begin position="1"/>
        <end position="25"/>
    </location>
</feature>
<dbReference type="Proteomes" id="UP000215914">
    <property type="component" value="Unassembled WGS sequence"/>
</dbReference>
<dbReference type="Gramene" id="mRNA:HanXRQr2_Chr09g0415241">
    <property type="protein sequence ID" value="CDS:HanXRQr2_Chr09g0415241.1"/>
    <property type="gene ID" value="HanXRQr2_Chr09g0415241"/>
</dbReference>
<dbReference type="EMBL" id="MNCJ02000324">
    <property type="protein sequence ID" value="KAF5793243.1"/>
    <property type="molecule type" value="Genomic_DNA"/>
</dbReference>
<protein>
    <submittedName>
        <fullName evidence="2">Thionin-like protein</fullName>
    </submittedName>
</protein>
<feature type="chain" id="PRO_5039923287" evidence="1">
    <location>
        <begin position="26"/>
        <end position="140"/>
    </location>
</feature>
<sequence>MKMDGKKKTTMMCLIMMMVMGMVVGQGGTGTGTGGTGTGGTGTAPNPIPFTTCYTRCMFFCMIEPQNACTCTSTCLKKCLDTPPTTMATDMDEHGQNLGYCKLGCATSLCSNIGKQHDPGMYSFLVYACDLKKRMIFEKE</sequence>
<evidence type="ECO:0000313" key="2">
    <source>
        <dbReference type="EMBL" id="KAF5793243.1"/>
    </source>
</evidence>
<gene>
    <name evidence="2" type="ORF">HanXRQr2_Chr09g0415241</name>
</gene>
<dbReference type="AlphaFoldDB" id="A0A9K3IAR3"/>
<evidence type="ECO:0000256" key="1">
    <source>
        <dbReference type="SAM" id="SignalP"/>
    </source>
</evidence>
<proteinExistence type="predicted"/>
<organism evidence="2 3">
    <name type="scientific">Helianthus annuus</name>
    <name type="common">Common sunflower</name>
    <dbReference type="NCBI Taxonomy" id="4232"/>
    <lineage>
        <taxon>Eukaryota</taxon>
        <taxon>Viridiplantae</taxon>
        <taxon>Streptophyta</taxon>
        <taxon>Embryophyta</taxon>
        <taxon>Tracheophyta</taxon>
        <taxon>Spermatophyta</taxon>
        <taxon>Magnoliopsida</taxon>
        <taxon>eudicotyledons</taxon>
        <taxon>Gunneridae</taxon>
        <taxon>Pentapetalae</taxon>
        <taxon>asterids</taxon>
        <taxon>campanulids</taxon>
        <taxon>Asterales</taxon>
        <taxon>Asteraceae</taxon>
        <taxon>Asteroideae</taxon>
        <taxon>Heliantheae alliance</taxon>
        <taxon>Heliantheae</taxon>
        <taxon>Helianthus</taxon>
    </lineage>
</organism>
<name>A0A9K3IAR3_HELAN</name>
<comment type="caution">
    <text evidence="2">The sequence shown here is derived from an EMBL/GenBank/DDBJ whole genome shotgun (WGS) entry which is preliminary data.</text>
</comment>
<keyword evidence="3" id="KW-1185">Reference proteome</keyword>
<keyword evidence="1" id="KW-0732">Signal</keyword>
<dbReference type="PANTHER" id="PTHR36312:SF1">
    <property type="entry name" value="OS01G0594500 PROTEIN"/>
    <property type="match status" value="1"/>
</dbReference>
<dbReference type="InterPro" id="IPR038975">
    <property type="entry name" value="THNL"/>
</dbReference>
<reference evidence="2" key="1">
    <citation type="journal article" date="2017" name="Nature">
        <title>The sunflower genome provides insights into oil metabolism, flowering and Asterid evolution.</title>
        <authorList>
            <person name="Badouin H."/>
            <person name="Gouzy J."/>
            <person name="Grassa C.J."/>
            <person name="Murat F."/>
            <person name="Staton S.E."/>
            <person name="Cottret L."/>
            <person name="Lelandais-Briere C."/>
            <person name="Owens G.L."/>
            <person name="Carrere S."/>
            <person name="Mayjonade B."/>
            <person name="Legrand L."/>
            <person name="Gill N."/>
            <person name="Kane N.C."/>
            <person name="Bowers J.E."/>
            <person name="Hubner S."/>
            <person name="Bellec A."/>
            <person name="Berard A."/>
            <person name="Berges H."/>
            <person name="Blanchet N."/>
            <person name="Boniface M.C."/>
            <person name="Brunel D."/>
            <person name="Catrice O."/>
            <person name="Chaidir N."/>
            <person name="Claudel C."/>
            <person name="Donnadieu C."/>
            <person name="Faraut T."/>
            <person name="Fievet G."/>
            <person name="Helmstetter N."/>
            <person name="King M."/>
            <person name="Knapp S.J."/>
            <person name="Lai Z."/>
            <person name="Le Paslier M.C."/>
            <person name="Lippi Y."/>
            <person name="Lorenzon L."/>
            <person name="Mandel J.R."/>
            <person name="Marage G."/>
            <person name="Marchand G."/>
            <person name="Marquand E."/>
            <person name="Bret-Mestries E."/>
            <person name="Morien E."/>
            <person name="Nambeesan S."/>
            <person name="Nguyen T."/>
            <person name="Pegot-Espagnet P."/>
            <person name="Pouilly N."/>
            <person name="Raftis F."/>
            <person name="Sallet E."/>
            <person name="Schiex T."/>
            <person name="Thomas J."/>
            <person name="Vandecasteele C."/>
            <person name="Vares D."/>
            <person name="Vear F."/>
            <person name="Vautrin S."/>
            <person name="Crespi M."/>
            <person name="Mangin B."/>
            <person name="Burke J.M."/>
            <person name="Salse J."/>
            <person name="Munos S."/>
            <person name="Vincourt P."/>
            <person name="Rieseberg L.H."/>
            <person name="Langlade N.B."/>
        </authorList>
    </citation>
    <scope>NUCLEOTIDE SEQUENCE</scope>
    <source>
        <tissue evidence="2">Leaves</tissue>
    </source>
</reference>
<accession>A0A9K3IAR3</accession>